<evidence type="ECO:0000313" key="2">
    <source>
        <dbReference type="EMBL" id="CAI9168246.1"/>
    </source>
</evidence>
<evidence type="ECO:0000256" key="1">
    <source>
        <dbReference type="SAM" id="MobiDB-lite"/>
    </source>
</evidence>
<name>A0ABN8Z5P2_RANTA</name>
<reference evidence="2" key="1">
    <citation type="submission" date="2023-04" db="EMBL/GenBank/DDBJ databases">
        <authorList>
            <consortium name="ELIXIR-Norway"/>
        </authorList>
    </citation>
    <scope>NUCLEOTIDE SEQUENCE [LARGE SCALE GENOMIC DNA]</scope>
</reference>
<evidence type="ECO:0000313" key="3">
    <source>
        <dbReference type="Proteomes" id="UP001176941"/>
    </source>
</evidence>
<proteinExistence type="predicted"/>
<sequence length="103" mass="10858">MRSPCPVSRVQLGQLGQWFGQGYSWSCSLAEGRSESPVPSSLSLEAPCSSLQRPRGHPGRMNLLPSPHFQAGTLPGSSAVGITNESCSRKHLGLLRSSPSSPG</sequence>
<protein>
    <submittedName>
        <fullName evidence="2">Uncharacterized protein</fullName>
    </submittedName>
</protein>
<dbReference type="Proteomes" id="UP001176941">
    <property type="component" value="Chromosome 28"/>
</dbReference>
<accession>A0ABN8Z5P2</accession>
<feature type="region of interest" description="Disordered" evidence="1">
    <location>
        <begin position="51"/>
        <end position="75"/>
    </location>
</feature>
<organism evidence="2 3">
    <name type="scientific">Rangifer tarandus platyrhynchus</name>
    <name type="common">Svalbard reindeer</name>
    <dbReference type="NCBI Taxonomy" id="3082113"/>
    <lineage>
        <taxon>Eukaryota</taxon>
        <taxon>Metazoa</taxon>
        <taxon>Chordata</taxon>
        <taxon>Craniata</taxon>
        <taxon>Vertebrata</taxon>
        <taxon>Euteleostomi</taxon>
        <taxon>Mammalia</taxon>
        <taxon>Eutheria</taxon>
        <taxon>Laurasiatheria</taxon>
        <taxon>Artiodactyla</taxon>
        <taxon>Ruminantia</taxon>
        <taxon>Pecora</taxon>
        <taxon>Cervidae</taxon>
        <taxon>Odocoileinae</taxon>
        <taxon>Rangifer</taxon>
    </lineage>
</organism>
<dbReference type="EMBL" id="OX459964">
    <property type="protein sequence ID" value="CAI9168246.1"/>
    <property type="molecule type" value="Genomic_DNA"/>
</dbReference>
<keyword evidence="3" id="KW-1185">Reference proteome</keyword>
<gene>
    <name evidence="2" type="ORF">MRATA1EN1_LOCUS17208</name>
</gene>